<protein>
    <submittedName>
        <fullName evidence="1">Uncharacterized protein</fullName>
    </submittedName>
</protein>
<dbReference type="AlphaFoldDB" id="A0A5C6UGH9"/>
<reference evidence="1 2" key="1">
    <citation type="journal article" date="2013" name="Antonie Van Leeuwenhoek">
        <title>Sphingomonas ginsenosidivorax sp. nov., with the ability to transform ginsenosides.</title>
        <authorList>
            <person name="Jin X.F."/>
            <person name="Kim J.K."/>
            <person name="Liu Q.M."/>
            <person name="Kang M.S."/>
            <person name="He D."/>
            <person name="Jin F.X."/>
            <person name="Kim S.C."/>
            <person name="Im W.T."/>
        </authorList>
    </citation>
    <scope>NUCLEOTIDE SEQUENCE [LARGE SCALE GENOMIC DNA]</scope>
    <source>
        <strain evidence="1 2">KHI67</strain>
    </source>
</reference>
<gene>
    <name evidence="1" type="ORF">FSB78_13520</name>
</gene>
<comment type="caution">
    <text evidence="1">The sequence shown here is derived from an EMBL/GenBank/DDBJ whole genome shotgun (WGS) entry which is preliminary data.</text>
</comment>
<evidence type="ECO:0000313" key="1">
    <source>
        <dbReference type="EMBL" id="TXC71857.1"/>
    </source>
</evidence>
<proteinExistence type="predicted"/>
<organism evidence="1 2">
    <name type="scientific">Sphingomonas ginsenosidivorax</name>
    <dbReference type="NCBI Taxonomy" id="862135"/>
    <lineage>
        <taxon>Bacteria</taxon>
        <taxon>Pseudomonadati</taxon>
        <taxon>Pseudomonadota</taxon>
        <taxon>Alphaproteobacteria</taxon>
        <taxon>Sphingomonadales</taxon>
        <taxon>Sphingomonadaceae</taxon>
        <taxon>Sphingomonas</taxon>
    </lineage>
</organism>
<dbReference type="OrthoDB" id="7574913at2"/>
<name>A0A5C6UGH9_9SPHN</name>
<keyword evidence="2" id="KW-1185">Reference proteome</keyword>
<evidence type="ECO:0000313" key="2">
    <source>
        <dbReference type="Proteomes" id="UP000321250"/>
    </source>
</evidence>
<dbReference type="RefSeq" id="WP_147083134.1">
    <property type="nucleotide sequence ID" value="NZ_VOQR01000001.1"/>
</dbReference>
<dbReference type="EMBL" id="VOQR01000001">
    <property type="protein sequence ID" value="TXC71857.1"/>
    <property type="molecule type" value="Genomic_DNA"/>
</dbReference>
<accession>A0A5C6UGH9</accession>
<sequence length="71" mass="7911">MSTIGEALKALRTVLLMQDDVRFLKEAATAQSERLSRLAEAHGDLRDRVSRLEGMIEGAAMAAARQRRIEE</sequence>
<dbReference type="Proteomes" id="UP000321250">
    <property type="component" value="Unassembled WGS sequence"/>
</dbReference>